<feature type="region of interest" description="Disordered" evidence="2">
    <location>
        <begin position="488"/>
        <end position="556"/>
    </location>
</feature>
<dbReference type="Pfam" id="PF17921">
    <property type="entry name" value="Integrase_H2C2"/>
    <property type="match status" value="1"/>
</dbReference>
<evidence type="ECO:0000259" key="3">
    <source>
        <dbReference type="PROSITE" id="PS50994"/>
    </source>
</evidence>
<sequence length="1200" mass="136210">MAYALTQSHETSSSRRRRHVEYLCQFDIEIIYLPGPENAVADALSRLEEATAEAPGTSIASIGIERHIDLINMPTTISLKQLAFAQAHDDELKNIKTDPSTCNFKLWRIIWKPSNVEISAELTGERIRPFVPLSLRPLIFENFHSLAHPSAKITEKLIRKFYIWPNMSSDIALFCKACVDCQQSKITRHNRPQPLHFAAPDARFQHIHIDLVGPLPEVRGYKYLLTMIDRFSRWPEAIPLKNIESLTVAQAFVEHWVCRFGAPSIVTTDQGAQFEKDLFQNVCRAFGIERIRTTPYHPAANGMVERFHRDLKNALRCRQSSGEWLDTLPSVLLGLRTRPILDTDLSPAEMLYGNVLKIPGIFCEFDDDDVDTKAFKNSFLRHMISVGPFNVDHKDEHLKPAFTTLNELPGFENWSPLQPPDDDNNNDVQLDRENFGVGDGMDLIQLDDRDIERVPLDEQGLGRRVSVNFGNPAFRREDVPQHLLEHIPREDLSVPRDPGSKDNCNDSTPPSHERSGSRRNSDTHSAPEARENRDLIPKLINNPTKDDSNNLNQDGLPNFIALPPSILDDRQGEVVVDGDDYSIPSDILNYDEMTIDPQSPHSHMNSRKRKIIDPSDDLVEALEDFRVSVHTAICRSPELESYATGFDDAFTEVEQLYFEADVKREERMSKLYGRVAPFLYKLPDFPVLLVNNQPVLKLFMFNIPKKQNRRELIELLKPIVADGFVVKDFDKRGNSTRAHVNCKTLTVSLKLQTASILGLIEVGFFSVKQKSFMPCKAKIRPDSEVYGLGRPVIDTRSGERPKNHPFIKAARFLPSLYPFLDSDTASNLTNSLSYHPLVVASLLNNFYDNSWPIFEYDNVANFVKDHFAKHKPQTLLFNDKNAPANNDILKRALESIDNGCSRGDASARRAMSTVDLQAIAVNRNILKVLIEKFSFKLIRLGEFTSTSEEILAGLQACRLEISNNSHLRGKFLAAIDVDYVKLNKCINLSFQAMTAALRNNQKLKVLFLHDYIAFDFLAHLDSLIDVIFSDSNALYAVAWTFSEPQRYPDLTQDFVLLFNLTESIRFLDISNASFFEPRLHVLLGSIPNVVELSMINIKINEKCNFANLKFLKRLTISWASDIENVLVGLPRGSLHTLRLTGYRECPPEELDFLLPIVADGVEVILLDYRMPRMPVGFYLASARGRLVVEKCNGNTIIYKP</sequence>
<protein>
    <recommendedName>
        <fullName evidence="1">RNA-directed DNA polymerase</fullName>
        <ecNumber evidence="1">2.7.7.49</ecNumber>
    </recommendedName>
</protein>
<organism evidence="4 5">
    <name type="scientific">Trichogramma kaykai</name>
    <dbReference type="NCBI Taxonomy" id="54128"/>
    <lineage>
        <taxon>Eukaryota</taxon>
        <taxon>Metazoa</taxon>
        <taxon>Ecdysozoa</taxon>
        <taxon>Arthropoda</taxon>
        <taxon>Hexapoda</taxon>
        <taxon>Insecta</taxon>
        <taxon>Pterygota</taxon>
        <taxon>Neoptera</taxon>
        <taxon>Endopterygota</taxon>
        <taxon>Hymenoptera</taxon>
        <taxon>Apocrita</taxon>
        <taxon>Proctotrupomorpha</taxon>
        <taxon>Chalcidoidea</taxon>
        <taxon>Trichogrammatidae</taxon>
        <taxon>Trichogramma</taxon>
    </lineage>
</organism>
<dbReference type="PANTHER" id="PTHR37984:SF5">
    <property type="entry name" value="PROTEIN NYNRIN-LIKE"/>
    <property type="match status" value="1"/>
</dbReference>
<dbReference type="Gene3D" id="3.80.10.10">
    <property type="entry name" value="Ribonuclease Inhibitor"/>
    <property type="match status" value="1"/>
</dbReference>
<dbReference type="GO" id="GO:0003964">
    <property type="term" value="F:RNA-directed DNA polymerase activity"/>
    <property type="evidence" value="ECO:0007669"/>
    <property type="project" value="UniProtKB-EC"/>
</dbReference>
<comment type="caution">
    <text evidence="4">The sequence shown here is derived from an EMBL/GenBank/DDBJ whole genome shotgun (WGS) entry which is preliminary data.</text>
</comment>
<reference evidence="4 5" key="1">
    <citation type="journal article" date="2024" name="bioRxiv">
        <title>A reference genome for Trichogramma kaykai: A tiny desert-dwelling parasitoid wasp with competing sex-ratio distorters.</title>
        <authorList>
            <person name="Culotta J."/>
            <person name="Lindsey A.R."/>
        </authorList>
    </citation>
    <scope>NUCLEOTIDE SEQUENCE [LARGE SCALE GENOMIC DNA]</scope>
    <source>
        <strain evidence="4 5">KSX58</strain>
    </source>
</reference>
<dbReference type="InterPro" id="IPR050951">
    <property type="entry name" value="Retrovirus_Pol_polyprotein"/>
</dbReference>
<accession>A0ABD2XQ54</accession>
<gene>
    <name evidence="4" type="ORF">TKK_000691</name>
</gene>
<dbReference type="EMBL" id="JBJJXI010000015">
    <property type="protein sequence ID" value="KAL3407144.1"/>
    <property type="molecule type" value="Genomic_DNA"/>
</dbReference>
<dbReference type="AlphaFoldDB" id="A0ABD2XQ54"/>
<dbReference type="SUPFAM" id="SSF52047">
    <property type="entry name" value="RNI-like"/>
    <property type="match status" value="1"/>
</dbReference>
<feature type="compositionally biased region" description="Basic and acidic residues" evidence="2">
    <location>
        <begin position="511"/>
        <end position="536"/>
    </location>
</feature>
<dbReference type="InterPro" id="IPR041588">
    <property type="entry name" value="Integrase_H2C2"/>
</dbReference>
<dbReference type="FunFam" id="3.30.420.10:FF:000032">
    <property type="entry name" value="Retrovirus-related Pol polyprotein from transposon 297-like Protein"/>
    <property type="match status" value="1"/>
</dbReference>
<dbReference type="InterPro" id="IPR036397">
    <property type="entry name" value="RNaseH_sf"/>
</dbReference>
<dbReference type="Proteomes" id="UP001627154">
    <property type="component" value="Unassembled WGS sequence"/>
</dbReference>
<dbReference type="InterPro" id="IPR012337">
    <property type="entry name" value="RNaseH-like_sf"/>
</dbReference>
<dbReference type="Pfam" id="PF00665">
    <property type="entry name" value="rve"/>
    <property type="match status" value="1"/>
</dbReference>
<dbReference type="SUPFAM" id="SSF53098">
    <property type="entry name" value="Ribonuclease H-like"/>
    <property type="match status" value="1"/>
</dbReference>
<dbReference type="EC" id="2.7.7.49" evidence="1"/>
<dbReference type="InterPro" id="IPR032675">
    <property type="entry name" value="LRR_dom_sf"/>
</dbReference>
<proteinExistence type="predicted"/>
<feature type="compositionally biased region" description="Basic and acidic residues" evidence="2">
    <location>
        <begin position="488"/>
        <end position="504"/>
    </location>
</feature>
<dbReference type="Gene3D" id="3.30.420.10">
    <property type="entry name" value="Ribonuclease H-like superfamily/Ribonuclease H"/>
    <property type="match status" value="1"/>
</dbReference>
<dbReference type="PANTHER" id="PTHR37984">
    <property type="entry name" value="PROTEIN CBG26694"/>
    <property type="match status" value="1"/>
</dbReference>
<dbReference type="Gene3D" id="1.10.340.70">
    <property type="match status" value="1"/>
</dbReference>
<dbReference type="InterPro" id="IPR001584">
    <property type="entry name" value="Integrase_cat-core"/>
</dbReference>
<name>A0ABD2XQ54_9HYME</name>
<evidence type="ECO:0000313" key="5">
    <source>
        <dbReference type="Proteomes" id="UP001627154"/>
    </source>
</evidence>
<evidence type="ECO:0000256" key="2">
    <source>
        <dbReference type="SAM" id="MobiDB-lite"/>
    </source>
</evidence>
<dbReference type="PROSITE" id="PS50994">
    <property type="entry name" value="INTEGRASE"/>
    <property type="match status" value="1"/>
</dbReference>
<evidence type="ECO:0000256" key="1">
    <source>
        <dbReference type="ARBA" id="ARBA00012493"/>
    </source>
</evidence>
<keyword evidence="5" id="KW-1185">Reference proteome</keyword>
<feature type="domain" description="Integrase catalytic" evidence="3">
    <location>
        <begin position="196"/>
        <end position="355"/>
    </location>
</feature>
<evidence type="ECO:0000313" key="4">
    <source>
        <dbReference type="EMBL" id="KAL3407144.1"/>
    </source>
</evidence>